<keyword evidence="2" id="KW-1185">Reference proteome</keyword>
<protein>
    <submittedName>
        <fullName evidence="1">Uncharacterized protein</fullName>
    </submittedName>
</protein>
<gene>
    <name evidence="1" type="ORF">FA13DRAFT_711887</name>
</gene>
<dbReference type="Proteomes" id="UP000298030">
    <property type="component" value="Unassembled WGS sequence"/>
</dbReference>
<organism evidence="1 2">
    <name type="scientific">Coprinellus micaceus</name>
    <name type="common">Glistening ink-cap mushroom</name>
    <name type="synonym">Coprinus micaceus</name>
    <dbReference type="NCBI Taxonomy" id="71717"/>
    <lineage>
        <taxon>Eukaryota</taxon>
        <taxon>Fungi</taxon>
        <taxon>Dikarya</taxon>
        <taxon>Basidiomycota</taxon>
        <taxon>Agaricomycotina</taxon>
        <taxon>Agaricomycetes</taxon>
        <taxon>Agaricomycetidae</taxon>
        <taxon>Agaricales</taxon>
        <taxon>Agaricineae</taxon>
        <taxon>Psathyrellaceae</taxon>
        <taxon>Coprinellus</taxon>
    </lineage>
</organism>
<proteinExistence type="predicted"/>
<dbReference type="EMBL" id="QPFP01000003">
    <property type="protein sequence ID" value="TEB37918.1"/>
    <property type="molecule type" value="Genomic_DNA"/>
</dbReference>
<reference evidence="1 2" key="1">
    <citation type="journal article" date="2019" name="Nat. Ecol. Evol.">
        <title>Megaphylogeny resolves global patterns of mushroom evolution.</title>
        <authorList>
            <person name="Varga T."/>
            <person name="Krizsan K."/>
            <person name="Foldi C."/>
            <person name="Dima B."/>
            <person name="Sanchez-Garcia M."/>
            <person name="Sanchez-Ramirez S."/>
            <person name="Szollosi G.J."/>
            <person name="Szarkandi J.G."/>
            <person name="Papp V."/>
            <person name="Albert L."/>
            <person name="Andreopoulos W."/>
            <person name="Angelini C."/>
            <person name="Antonin V."/>
            <person name="Barry K.W."/>
            <person name="Bougher N.L."/>
            <person name="Buchanan P."/>
            <person name="Buyck B."/>
            <person name="Bense V."/>
            <person name="Catcheside P."/>
            <person name="Chovatia M."/>
            <person name="Cooper J."/>
            <person name="Damon W."/>
            <person name="Desjardin D."/>
            <person name="Finy P."/>
            <person name="Geml J."/>
            <person name="Haridas S."/>
            <person name="Hughes K."/>
            <person name="Justo A."/>
            <person name="Karasinski D."/>
            <person name="Kautmanova I."/>
            <person name="Kiss B."/>
            <person name="Kocsube S."/>
            <person name="Kotiranta H."/>
            <person name="LaButti K.M."/>
            <person name="Lechner B.E."/>
            <person name="Liimatainen K."/>
            <person name="Lipzen A."/>
            <person name="Lukacs Z."/>
            <person name="Mihaltcheva S."/>
            <person name="Morgado L.N."/>
            <person name="Niskanen T."/>
            <person name="Noordeloos M.E."/>
            <person name="Ohm R.A."/>
            <person name="Ortiz-Santana B."/>
            <person name="Ovrebo C."/>
            <person name="Racz N."/>
            <person name="Riley R."/>
            <person name="Savchenko A."/>
            <person name="Shiryaev A."/>
            <person name="Soop K."/>
            <person name="Spirin V."/>
            <person name="Szebenyi C."/>
            <person name="Tomsovsky M."/>
            <person name="Tulloss R.E."/>
            <person name="Uehling J."/>
            <person name="Grigoriev I.V."/>
            <person name="Vagvolgyi C."/>
            <person name="Papp T."/>
            <person name="Martin F.M."/>
            <person name="Miettinen O."/>
            <person name="Hibbett D.S."/>
            <person name="Nagy L.G."/>
        </authorList>
    </citation>
    <scope>NUCLEOTIDE SEQUENCE [LARGE SCALE GENOMIC DNA]</scope>
    <source>
        <strain evidence="1 2">FP101781</strain>
    </source>
</reference>
<comment type="caution">
    <text evidence="1">The sequence shown here is derived from an EMBL/GenBank/DDBJ whole genome shotgun (WGS) entry which is preliminary data.</text>
</comment>
<accession>A0A4Y7TVK7</accession>
<dbReference type="AlphaFoldDB" id="A0A4Y7TVK7"/>
<name>A0A4Y7TVK7_COPMI</name>
<evidence type="ECO:0000313" key="2">
    <source>
        <dbReference type="Proteomes" id="UP000298030"/>
    </source>
</evidence>
<sequence length="118" mass="13721">MPFRLAHHGLTHAGLVVYWATRKRPSRQAMIYRKEATISLFVPMARVRIRRIFQAGRCLDVARSARISNISYLAEQRHRALGESSRLSIFGCLFCVSISRFNCWTWFQTGCWRCPPAF</sequence>
<evidence type="ECO:0000313" key="1">
    <source>
        <dbReference type="EMBL" id="TEB37918.1"/>
    </source>
</evidence>